<feature type="compositionally biased region" description="Polar residues" evidence="1">
    <location>
        <begin position="1"/>
        <end position="16"/>
    </location>
</feature>
<accession>A0A8B2Z1P2</accession>
<proteinExistence type="predicted"/>
<comment type="caution">
    <text evidence="2">The sequence shown here is derived from an EMBL/GenBank/DDBJ whole genome shotgun (WGS) entry which is preliminary data.</text>
</comment>
<dbReference type="AlphaFoldDB" id="A0A8B2Z1P2"/>
<dbReference type="EMBL" id="QSQR01000001">
    <property type="protein sequence ID" value="RGK48424.1"/>
    <property type="molecule type" value="Genomic_DNA"/>
</dbReference>
<evidence type="ECO:0000313" key="3">
    <source>
        <dbReference type="Proteomes" id="UP000260790"/>
    </source>
</evidence>
<protein>
    <submittedName>
        <fullName evidence="2">Uncharacterized protein</fullName>
    </submittedName>
</protein>
<reference evidence="2 3" key="1">
    <citation type="submission" date="2018-08" db="EMBL/GenBank/DDBJ databases">
        <title>A genome reference for cultivated species of the human gut microbiota.</title>
        <authorList>
            <person name="Zou Y."/>
            <person name="Xue W."/>
            <person name="Luo G."/>
        </authorList>
    </citation>
    <scope>NUCLEOTIDE SEQUENCE [LARGE SCALE GENOMIC DNA]</scope>
    <source>
        <strain evidence="2 3">TF10-9AT</strain>
    </source>
</reference>
<gene>
    <name evidence="2" type="ORF">DXD09_01480</name>
</gene>
<feature type="region of interest" description="Disordered" evidence="1">
    <location>
        <begin position="1"/>
        <end position="24"/>
    </location>
</feature>
<organism evidence="2 3">
    <name type="scientific">Ligilactobacillus ruminis</name>
    <dbReference type="NCBI Taxonomy" id="1623"/>
    <lineage>
        <taxon>Bacteria</taxon>
        <taxon>Bacillati</taxon>
        <taxon>Bacillota</taxon>
        <taxon>Bacilli</taxon>
        <taxon>Lactobacillales</taxon>
        <taxon>Lactobacillaceae</taxon>
        <taxon>Ligilactobacillus</taxon>
    </lineage>
</organism>
<evidence type="ECO:0000256" key="1">
    <source>
        <dbReference type="SAM" id="MobiDB-lite"/>
    </source>
</evidence>
<sequence>MSITAFKSAGQSQSQPDRNDGSKKKEVVFISMYQNVQKEDKVRSLIFVYLTLRNRGVRHRK</sequence>
<evidence type="ECO:0000313" key="2">
    <source>
        <dbReference type="EMBL" id="RGK48424.1"/>
    </source>
</evidence>
<name>A0A8B2Z1P2_9LACO</name>
<dbReference type="Proteomes" id="UP000260790">
    <property type="component" value="Unassembled WGS sequence"/>
</dbReference>